<proteinExistence type="predicted"/>
<evidence type="ECO:0000313" key="3">
    <source>
        <dbReference type="Proteomes" id="UP000235145"/>
    </source>
</evidence>
<dbReference type="AlphaFoldDB" id="A0A9R1XCA0"/>
<dbReference type="Proteomes" id="UP000235145">
    <property type="component" value="Unassembled WGS sequence"/>
</dbReference>
<dbReference type="Pfam" id="PF23156">
    <property type="entry name" value="DUF7054"/>
    <property type="match status" value="1"/>
</dbReference>
<accession>A0A9R1XCA0</accession>
<comment type="caution">
    <text evidence="2">The sequence shown here is derived from an EMBL/GenBank/DDBJ whole genome shotgun (WGS) entry which is preliminary data.</text>
</comment>
<dbReference type="PANTHER" id="PTHR33270:SF52">
    <property type="match status" value="1"/>
</dbReference>
<dbReference type="EMBL" id="NBSK02000004">
    <property type="protein sequence ID" value="KAJ0209005.1"/>
    <property type="molecule type" value="Genomic_DNA"/>
</dbReference>
<dbReference type="OrthoDB" id="1919859at2759"/>
<organism evidence="2 3">
    <name type="scientific">Lactuca sativa</name>
    <name type="common">Garden lettuce</name>
    <dbReference type="NCBI Taxonomy" id="4236"/>
    <lineage>
        <taxon>Eukaryota</taxon>
        <taxon>Viridiplantae</taxon>
        <taxon>Streptophyta</taxon>
        <taxon>Embryophyta</taxon>
        <taxon>Tracheophyta</taxon>
        <taxon>Spermatophyta</taxon>
        <taxon>Magnoliopsida</taxon>
        <taxon>eudicotyledons</taxon>
        <taxon>Gunneridae</taxon>
        <taxon>Pentapetalae</taxon>
        <taxon>asterids</taxon>
        <taxon>campanulids</taxon>
        <taxon>Asterales</taxon>
        <taxon>Asteraceae</taxon>
        <taxon>Cichorioideae</taxon>
        <taxon>Cichorieae</taxon>
        <taxon>Lactucinae</taxon>
        <taxon>Lactuca</taxon>
    </lineage>
</organism>
<dbReference type="PANTHER" id="PTHR33270">
    <property type="entry name" value="BNAC05G50380D PROTEIN"/>
    <property type="match status" value="1"/>
</dbReference>
<dbReference type="InterPro" id="IPR055482">
    <property type="entry name" value="DUF7054"/>
</dbReference>
<name>A0A9R1XCA0_LACSA</name>
<evidence type="ECO:0000259" key="1">
    <source>
        <dbReference type="Pfam" id="PF23156"/>
    </source>
</evidence>
<reference evidence="2 3" key="1">
    <citation type="journal article" date="2017" name="Nat. Commun.">
        <title>Genome assembly with in vitro proximity ligation data and whole-genome triplication in lettuce.</title>
        <authorList>
            <person name="Reyes-Chin-Wo S."/>
            <person name="Wang Z."/>
            <person name="Yang X."/>
            <person name="Kozik A."/>
            <person name="Arikit S."/>
            <person name="Song C."/>
            <person name="Xia L."/>
            <person name="Froenicke L."/>
            <person name="Lavelle D.O."/>
            <person name="Truco M.J."/>
            <person name="Xia R."/>
            <person name="Zhu S."/>
            <person name="Xu C."/>
            <person name="Xu H."/>
            <person name="Xu X."/>
            <person name="Cox K."/>
            <person name="Korf I."/>
            <person name="Meyers B.C."/>
            <person name="Michelmore R.W."/>
        </authorList>
    </citation>
    <scope>NUCLEOTIDE SEQUENCE [LARGE SCALE GENOMIC DNA]</scope>
    <source>
        <strain evidence="3">cv. Salinas</strain>
        <tissue evidence="2">Seedlings</tissue>
    </source>
</reference>
<gene>
    <name evidence="2" type="ORF">LSAT_V11C400217810</name>
</gene>
<keyword evidence="3" id="KW-1185">Reference proteome</keyword>
<dbReference type="InterPro" id="IPR040358">
    <property type="entry name" value="At4g22758-like"/>
</dbReference>
<feature type="domain" description="DUF7054" evidence="1">
    <location>
        <begin position="27"/>
        <end position="108"/>
    </location>
</feature>
<sequence length="141" mass="15586">MEAEKNMKKIVSIQTILPRKKKNTNDDNRLLITVNVVGSSGPLRLVVNEDDKVSTVMDSSLKLYARSGRLPILGSDFNDFMLYALTEGSALNPSEEIGSFRGRNFVLCQKKNNQIVKDCESADIVVDAANGRRLETVVVVV</sequence>
<evidence type="ECO:0000313" key="2">
    <source>
        <dbReference type="EMBL" id="KAJ0209005.1"/>
    </source>
</evidence>
<protein>
    <recommendedName>
        <fullName evidence="1">DUF7054 domain-containing protein</fullName>
    </recommendedName>
</protein>